<gene>
    <name evidence="2" type="ORF">COI98_23930</name>
</gene>
<feature type="non-terminal residue" evidence="2">
    <location>
        <position position="284"/>
    </location>
</feature>
<evidence type="ECO:0000256" key="1">
    <source>
        <dbReference type="SAM" id="MobiDB-lite"/>
    </source>
</evidence>
<organism evidence="2 3">
    <name type="scientific">Bacillus cereus</name>
    <dbReference type="NCBI Taxonomy" id="1396"/>
    <lineage>
        <taxon>Bacteria</taxon>
        <taxon>Bacillati</taxon>
        <taxon>Bacillota</taxon>
        <taxon>Bacilli</taxon>
        <taxon>Bacillales</taxon>
        <taxon>Bacillaceae</taxon>
        <taxon>Bacillus</taxon>
        <taxon>Bacillus cereus group</taxon>
    </lineage>
</organism>
<protein>
    <recommendedName>
        <fullName evidence="4">40-residue YVTN family beta-propeller</fullName>
    </recommendedName>
</protein>
<evidence type="ECO:0008006" key="4">
    <source>
        <dbReference type="Google" id="ProtNLM"/>
    </source>
</evidence>
<sequence length="284" mass="30621">MEEQSKKERHSQQLLNKHANAHPTNDSLNKKKDLEDILEDLVAAFPEGCFCQPTPETVNQIETALNDLLIWSTSAPISSGLKMKLQDVINTVKTQLDKNPFSCCDTIQTLQALVLVLLKVIAHPLVGNLIKNNLQNLTQQLQAIFVGYLACLTCIPNCETAGIFANLTQIAINDNAPAAPYPSSIEVTGLCTTITKLIVTLKNISHPTPAHIDILLVGPQGQTVILMSDAGGVTDISNVTLTFDDNALSPLPQLDQIVSGTFKPINYGGPIPDNFPAPAPAPPY</sequence>
<dbReference type="EMBL" id="NUWJ01000229">
    <property type="protein sequence ID" value="PFK10677.1"/>
    <property type="molecule type" value="Genomic_DNA"/>
</dbReference>
<dbReference type="NCBIfam" id="NF033172">
    <property type="entry name" value="N_to_GlyXaaXaa"/>
    <property type="match status" value="1"/>
</dbReference>
<dbReference type="AlphaFoldDB" id="A0A9X6ZX88"/>
<comment type="caution">
    <text evidence="2">The sequence shown here is derived from an EMBL/GenBank/DDBJ whole genome shotgun (WGS) entry which is preliminary data.</text>
</comment>
<name>A0A9X6ZX88_BACCE</name>
<reference evidence="2 3" key="1">
    <citation type="submission" date="2017-09" db="EMBL/GenBank/DDBJ databases">
        <title>Large-scale bioinformatics analysis of Bacillus genomes uncovers conserved roles of natural products in bacterial physiology.</title>
        <authorList>
            <consortium name="Agbiome Team Llc"/>
            <person name="Bleich R.M."/>
            <person name="Grubbs K.J."/>
            <person name="Santa Maria K.C."/>
            <person name="Allen S.E."/>
            <person name="Farag S."/>
            <person name="Shank E.A."/>
            <person name="Bowers A."/>
        </authorList>
    </citation>
    <scope>NUCLEOTIDE SEQUENCE [LARGE SCALE GENOMIC DNA]</scope>
    <source>
        <strain evidence="2 3">AFS083741</strain>
    </source>
</reference>
<proteinExistence type="predicted"/>
<accession>A0A9X6ZX88</accession>
<dbReference type="Proteomes" id="UP000224413">
    <property type="component" value="Unassembled WGS sequence"/>
</dbReference>
<feature type="region of interest" description="Disordered" evidence="1">
    <location>
        <begin position="1"/>
        <end position="29"/>
    </location>
</feature>
<dbReference type="Gene3D" id="2.60.120.260">
    <property type="entry name" value="Galactose-binding domain-like"/>
    <property type="match status" value="1"/>
</dbReference>
<evidence type="ECO:0000313" key="3">
    <source>
        <dbReference type="Proteomes" id="UP000224413"/>
    </source>
</evidence>
<dbReference type="InterPro" id="IPR048009">
    <property type="entry name" value="NGRR_dom"/>
</dbReference>
<evidence type="ECO:0000313" key="2">
    <source>
        <dbReference type="EMBL" id="PFK10677.1"/>
    </source>
</evidence>
<dbReference type="RefSeq" id="WP_141540744.1">
    <property type="nucleotide sequence ID" value="NZ_NUWJ01000229.1"/>
</dbReference>